<keyword evidence="16" id="KW-0472">Membrane</keyword>
<evidence type="ECO:0000256" key="15">
    <source>
        <dbReference type="SAM" id="Coils"/>
    </source>
</evidence>
<organism evidence="18 19">
    <name type="scientific">Candidatus Marinarcus aquaticus</name>
    <dbReference type="NCBI Taxonomy" id="2044504"/>
    <lineage>
        <taxon>Bacteria</taxon>
        <taxon>Pseudomonadati</taxon>
        <taxon>Campylobacterota</taxon>
        <taxon>Epsilonproteobacteria</taxon>
        <taxon>Campylobacterales</taxon>
        <taxon>Arcobacteraceae</taxon>
        <taxon>Candidatus Marinarcus</taxon>
    </lineage>
</organism>
<feature type="transmembrane region" description="Helical" evidence="16">
    <location>
        <begin position="564"/>
        <end position="581"/>
    </location>
</feature>
<keyword evidence="16" id="KW-1133">Transmembrane helix</keyword>
<comment type="catalytic activity">
    <reaction evidence="14">
        <text>N(6)-(pyridoxal phosphate)-L-lysyl-[4-amino-5-hydroxymethyl-2-methylpyrimidine phosphate synthase] + L-histidyl-[4-amino-5-hydroxymethyl-2-methylpyrimidine phosphate synthase] + 2 Fe(3+) + 4 H2O = L-lysyl-[4-amino-5-hydroxymethyl-2-methylpyrimidine phosphate synthase] + (2S)-2-amino-5-hydroxy-4-oxopentanoyl-[4-amino-5-hydroxymethyl-2-methylpyrimidine phosphate synthase] + 4-amino-2-methyl-5-(phosphooxymethyl)pyrimidine + 3-oxopropanoate + 2 Fe(2+) + 2 H(+)</text>
        <dbReference type="Rhea" id="RHEA:65756"/>
        <dbReference type="Rhea" id="RHEA-COMP:16892"/>
        <dbReference type="Rhea" id="RHEA-COMP:16893"/>
        <dbReference type="Rhea" id="RHEA-COMP:16894"/>
        <dbReference type="Rhea" id="RHEA-COMP:16895"/>
        <dbReference type="ChEBI" id="CHEBI:15377"/>
        <dbReference type="ChEBI" id="CHEBI:15378"/>
        <dbReference type="ChEBI" id="CHEBI:29033"/>
        <dbReference type="ChEBI" id="CHEBI:29034"/>
        <dbReference type="ChEBI" id="CHEBI:29969"/>
        <dbReference type="ChEBI" id="CHEBI:29979"/>
        <dbReference type="ChEBI" id="CHEBI:33190"/>
        <dbReference type="ChEBI" id="CHEBI:58354"/>
        <dbReference type="ChEBI" id="CHEBI:143915"/>
        <dbReference type="ChEBI" id="CHEBI:157692"/>
    </reaction>
    <physiologicalReaction direction="left-to-right" evidence="14">
        <dbReference type="Rhea" id="RHEA:65757"/>
    </physiologicalReaction>
</comment>
<comment type="function">
    <text evidence="2">Responsible for the formation of the pyrimidine heterocycle in the thiamine biosynthesis pathway. Catalyzes the formation of hydroxymethylpyrimidine phosphate (HMP-P) from histidine and pyridoxal phosphate (PLP). The protein uses PLP and the active site histidine to form HMP-P, generating an inactive enzyme. The enzyme can only undergo a single turnover, which suggests it is a suicide enzyme.</text>
</comment>
<comment type="similarity">
    <text evidence="4">Belongs to the NMT1/THI5 family.</text>
</comment>
<proteinExistence type="inferred from homology"/>
<dbReference type="Pfam" id="PF09084">
    <property type="entry name" value="NMT1"/>
    <property type="match status" value="1"/>
</dbReference>
<keyword evidence="8" id="KW-0808">Transferase</keyword>
<keyword evidence="16" id="KW-0812">Transmembrane</keyword>
<evidence type="ECO:0000256" key="14">
    <source>
        <dbReference type="ARBA" id="ARBA00048179"/>
    </source>
</evidence>
<keyword evidence="10" id="KW-0663">Pyridoxal phosphate</keyword>
<dbReference type="Pfam" id="PF00512">
    <property type="entry name" value="HisKA"/>
    <property type="match status" value="1"/>
</dbReference>
<dbReference type="InterPro" id="IPR004358">
    <property type="entry name" value="Sig_transdc_His_kin-like_C"/>
</dbReference>
<dbReference type="InterPro" id="IPR036097">
    <property type="entry name" value="HisK_dim/P_sf"/>
</dbReference>
<keyword evidence="18" id="KW-0418">Kinase</keyword>
<dbReference type="SMART" id="SM00387">
    <property type="entry name" value="HATPase_c"/>
    <property type="match status" value="1"/>
</dbReference>
<evidence type="ECO:0000256" key="16">
    <source>
        <dbReference type="SAM" id="Phobius"/>
    </source>
</evidence>
<dbReference type="Pfam" id="PF02518">
    <property type="entry name" value="HATPase_c"/>
    <property type="match status" value="1"/>
</dbReference>
<dbReference type="AlphaFoldDB" id="A0A4Q0XP82"/>
<dbReference type="InterPro" id="IPR015168">
    <property type="entry name" value="SsuA/THI5"/>
</dbReference>
<dbReference type="Proteomes" id="UP000290657">
    <property type="component" value="Unassembled WGS sequence"/>
</dbReference>
<dbReference type="InterPro" id="IPR003661">
    <property type="entry name" value="HisK_dim/P_dom"/>
</dbReference>
<dbReference type="Gene3D" id="3.40.190.10">
    <property type="entry name" value="Periplasmic binding protein-like II"/>
    <property type="match status" value="4"/>
</dbReference>
<accession>A0A4Q0XP82</accession>
<keyword evidence="9" id="KW-0479">Metal-binding</keyword>
<evidence type="ECO:0000313" key="19">
    <source>
        <dbReference type="Proteomes" id="UP000290657"/>
    </source>
</evidence>
<comment type="caution">
    <text evidence="18">The sequence shown here is derived from an EMBL/GenBank/DDBJ whole genome shotgun (WGS) entry which is preliminary data.</text>
</comment>
<evidence type="ECO:0000256" key="11">
    <source>
        <dbReference type="ARBA" id="ARBA00022977"/>
    </source>
</evidence>
<evidence type="ECO:0000256" key="9">
    <source>
        <dbReference type="ARBA" id="ARBA00022723"/>
    </source>
</evidence>
<dbReference type="PANTHER" id="PTHR31528">
    <property type="entry name" value="4-AMINO-5-HYDROXYMETHYL-2-METHYLPYRIMIDINE PHOSPHATE SYNTHASE THI11-RELATED"/>
    <property type="match status" value="1"/>
</dbReference>
<dbReference type="GO" id="GO:0046872">
    <property type="term" value="F:metal ion binding"/>
    <property type="evidence" value="ECO:0007669"/>
    <property type="project" value="UniProtKB-KW"/>
</dbReference>
<feature type="coiled-coil region" evidence="15">
    <location>
        <begin position="590"/>
        <end position="621"/>
    </location>
</feature>
<evidence type="ECO:0000256" key="1">
    <source>
        <dbReference type="ARBA" id="ARBA00000085"/>
    </source>
</evidence>
<reference evidence="18 19" key="1">
    <citation type="submission" date="2017-10" db="EMBL/GenBank/DDBJ databases">
        <title>Genomics of the genus Arcobacter.</title>
        <authorList>
            <person name="Perez-Cataluna A."/>
            <person name="Figueras M.J."/>
        </authorList>
    </citation>
    <scope>NUCLEOTIDE SEQUENCE [LARGE SCALE GENOMIC DNA]</scope>
    <source>
        <strain evidence="18 19">CECT 8987</strain>
    </source>
</reference>
<dbReference type="CDD" id="cd13708">
    <property type="entry name" value="PBP2_BvgS_like_1"/>
    <property type="match status" value="1"/>
</dbReference>
<evidence type="ECO:0000256" key="6">
    <source>
        <dbReference type="ARBA" id="ARBA00012438"/>
    </source>
</evidence>
<dbReference type="InterPro" id="IPR036890">
    <property type="entry name" value="HATPase_C_sf"/>
</dbReference>
<protein>
    <recommendedName>
        <fullName evidence="6">histidine kinase</fullName>
        <ecNumber evidence="6">2.7.13.3</ecNumber>
    </recommendedName>
    <alternativeName>
        <fullName evidence="13">Thiamine pyrimidine synthase</fullName>
    </alternativeName>
</protein>
<dbReference type="GO" id="GO:0000155">
    <property type="term" value="F:phosphorelay sensor kinase activity"/>
    <property type="evidence" value="ECO:0007669"/>
    <property type="project" value="InterPro"/>
</dbReference>
<dbReference type="Gene3D" id="3.30.565.10">
    <property type="entry name" value="Histidine kinase-like ATPase, C-terminal domain"/>
    <property type="match status" value="1"/>
</dbReference>
<dbReference type="SUPFAM" id="SSF47384">
    <property type="entry name" value="Homodimeric domain of signal transducing histidine kinase"/>
    <property type="match status" value="1"/>
</dbReference>
<evidence type="ECO:0000256" key="12">
    <source>
        <dbReference type="ARBA" id="ARBA00023004"/>
    </source>
</evidence>
<dbReference type="RefSeq" id="WP_128996930.1">
    <property type="nucleotide sequence ID" value="NZ_PDKN01000009.1"/>
</dbReference>
<dbReference type="PANTHER" id="PTHR31528:SF1">
    <property type="entry name" value="4-AMINO-5-HYDROXYMETHYL-2-METHYLPYRIMIDINE PHOSPHATE SYNTHASE THI11-RELATED"/>
    <property type="match status" value="1"/>
</dbReference>
<keyword evidence="7" id="KW-0597">Phosphoprotein</keyword>
<gene>
    <name evidence="18" type="ORF">CRV04_11140</name>
</gene>
<comment type="pathway">
    <text evidence="3">Cofactor biosynthesis; thiamine diphosphate biosynthesis.</text>
</comment>
<dbReference type="SUPFAM" id="SSF53850">
    <property type="entry name" value="Periplasmic binding protein-like II"/>
    <property type="match status" value="2"/>
</dbReference>
<dbReference type="SMART" id="SM00388">
    <property type="entry name" value="HisKA"/>
    <property type="match status" value="1"/>
</dbReference>
<evidence type="ECO:0000256" key="5">
    <source>
        <dbReference type="ARBA" id="ARBA00011738"/>
    </source>
</evidence>
<dbReference type="SUPFAM" id="SSF55874">
    <property type="entry name" value="ATPase domain of HSP90 chaperone/DNA topoisomerase II/histidine kinase"/>
    <property type="match status" value="1"/>
</dbReference>
<dbReference type="EC" id="2.7.13.3" evidence="6"/>
<dbReference type="GO" id="GO:0009228">
    <property type="term" value="P:thiamine biosynthetic process"/>
    <property type="evidence" value="ECO:0007669"/>
    <property type="project" value="UniProtKB-KW"/>
</dbReference>
<dbReference type="InterPro" id="IPR003594">
    <property type="entry name" value="HATPase_dom"/>
</dbReference>
<dbReference type="Gene3D" id="1.10.287.130">
    <property type="match status" value="1"/>
</dbReference>
<evidence type="ECO:0000259" key="17">
    <source>
        <dbReference type="PROSITE" id="PS50109"/>
    </source>
</evidence>
<dbReference type="InterPro" id="IPR005467">
    <property type="entry name" value="His_kinase_dom"/>
</dbReference>
<feature type="domain" description="Histidine kinase" evidence="17">
    <location>
        <begin position="644"/>
        <end position="863"/>
    </location>
</feature>
<keyword evidence="12" id="KW-0408">Iron</keyword>
<keyword evidence="19" id="KW-1185">Reference proteome</keyword>
<dbReference type="CDD" id="cd00082">
    <property type="entry name" value="HisKA"/>
    <property type="match status" value="1"/>
</dbReference>
<dbReference type="PRINTS" id="PR00344">
    <property type="entry name" value="BCTRLSENSOR"/>
</dbReference>
<keyword evidence="11" id="KW-0784">Thiamine biosynthesis</keyword>
<evidence type="ECO:0000256" key="10">
    <source>
        <dbReference type="ARBA" id="ARBA00022898"/>
    </source>
</evidence>
<dbReference type="InterPro" id="IPR027939">
    <property type="entry name" value="NMT1/THI5"/>
</dbReference>
<dbReference type="OrthoDB" id="174578at2"/>
<evidence type="ECO:0000256" key="2">
    <source>
        <dbReference type="ARBA" id="ARBA00003469"/>
    </source>
</evidence>
<evidence type="ECO:0000313" key="18">
    <source>
        <dbReference type="EMBL" id="RXJ54583.1"/>
    </source>
</evidence>
<comment type="catalytic activity">
    <reaction evidence="1">
        <text>ATP + protein L-histidine = ADP + protein N-phospho-L-histidine.</text>
        <dbReference type="EC" id="2.7.13.3"/>
    </reaction>
</comment>
<name>A0A4Q0XP82_9BACT</name>
<dbReference type="EMBL" id="PDKN01000009">
    <property type="protein sequence ID" value="RXJ54583.1"/>
    <property type="molecule type" value="Genomic_DNA"/>
</dbReference>
<evidence type="ECO:0000256" key="7">
    <source>
        <dbReference type="ARBA" id="ARBA00022553"/>
    </source>
</evidence>
<dbReference type="Pfam" id="PF00497">
    <property type="entry name" value="SBP_bac_3"/>
    <property type="match status" value="1"/>
</dbReference>
<comment type="subunit">
    <text evidence="5">Homodimer.</text>
</comment>
<evidence type="ECO:0000256" key="8">
    <source>
        <dbReference type="ARBA" id="ARBA00022679"/>
    </source>
</evidence>
<dbReference type="InterPro" id="IPR001638">
    <property type="entry name" value="Solute-binding_3/MltF_N"/>
</dbReference>
<dbReference type="PROSITE" id="PS50109">
    <property type="entry name" value="HIS_KIN"/>
    <property type="match status" value="1"/>
</dbReference>
<evidence type="ECO:0000256" key="13">
    <source>
        <dbReference type="ARBA" id="ARBA00033171"/>
    </source>
</evidence>
<keyword evidence="15" id="KW-0175">Coiled coil</keyword>
<dbReference type="SMART" id="SM00062">
    <property type="entry name" value="PBPb"/>
    <property type="match status" value="1"/>
</dbReference>
<sequence length="863" mass="100660">MKLRYLAIFFFLITFQTLNAKELKKITLQLSWFDQFQFAGYYMAKQKGFYEDAGLDVEIKPFSFGRDIPKEVNDGNVDFAVGRETLILDRSNNRNIVVLYALFQATPLVLLSTQESRIDSISKFKNRRIMTTIDDSSEVSLKAMINSHNIQMSDLSFVKHSHNIMDLVNKKVDVMSAYLSKTPYDLQQMGVKYHIFDPKKYGFDMYSDFLYTSDEMLHSDPNTVFLFKQASLRGWEYAYSNINESVDVIYEHYNSQNLTKEALQFEAEELKKLSYFGTSNLGEIQEDKLQRIYDLYNVMGLVKNQIQIKDFLAQNNFSTSLIFSQKEQEYLAKKERITMCMIPNVMPYGEMKNGHLIGFFADYVKLLEQKLNVHIDPIQTNSMVQTIEYLKNKKCEIIPGAQITQERKSYLNFTKPYLKIPFVLITQEDKPFITDLHMIQEKRLSMVSGYAITDLIKRKYQDFEFKEVKSIQEAFREVQNGNVYGTIAPLAVALYLIEKNHFKNLKISAKLDEVNYLRMSVVKDDVVLYSILDKVINSIDSSVIDSILNKWLYKQEESDFNYRLLLQMFLFFALVIAAILYRQHLLKKVNKSLTEKVNEKTKELQKINSELEMRIEKEVEKNLKKDRILSRQSKMAAMGEMIENIAHQWRQPLSIISTSASGMRLKKELSALDDKHFYEMIDTINNTVHYLSTTIDDFRYFFKPNKDKAFFSLKRCCERSLELLKPKLQNIELVLDLEEVQHFGFENEMVQVFMNIISNAKDALEHSKVQKKYIFITIHSMTNGVEIEIKDNAGGIPETILNKVSEPYFTTKHKSQGTGIGLYMCEEIISKHMGGKMEVNNQSFLYENTQYNGALFTIYLYND</sequence>
<evidence type="ECO:0000256" key="4">
    <source>
        <dbReference type="ARBA" id="ARBA00009406"/>
    </source>
</evidence>
<evidence type="ECO:0000256" key="3">
    <source>
        <dbReference type="ARBA" id="ARBA00004948"/>
    </source>
</evidence>